<dbReference type="SMART" id="SM00481">
    <property type="entry name" value="POLIIIAc"/>
    <property type="match status" value="1"/>
</dbReference>
<dbReference type="InterPro" id="IPR003141">
    <property type="entry name" value="Pol/His_phosphatase_N"/>
</dbReference>
<dbReference type="InterPro" id="IPR004013">
    <property type="entry name" value="PHP_dom"/>
</dbReference>
<dbReference type="Proteomes" id="UP000198131">
    <property type="component" value="Unassembled WGS sequence"/>
</dbReference>
<feature type="domain" description="Polymerase/histidinol phosphatase N-terminal" evidence="5">
    <location>
        <begin position="366"/>
        <end position="445"/>
    </location>
</feature>
<dbReference type="SMART" id="SM00483">
    <property type="entry name" value="POLXc"/>
    <property type="match status" value="1"/>
</dbReference>
<dbReference type="PIRSF" id="PIRSF005047">
    <property type="entry name" value="UCP005047_YshC"/>
    <property type="match status" value="1"/>
</dbReference>
<dbReference type="Gene3D" id="3.30.210.10">
    <property type="entry name" value="DNA polymerase, thumb domain"/>
    <property type="match status" value="1"/>
</dbReference>
<protein>
    <submittedName>
        <fullName evidence="7">DNA polymerase (Family 10)</fullName>
    </submittedName>
</protein>
<dbReference type="Pfam" id="PF02811">
    <property type="entry name" value="PHP"/>
    <property type="match status" value="1"/>
</dbReference>
<dbReference type="EMBL" id="FYEW01000002">
    <property type="protein sequence ID" value="SNC75134.1"/>
    <property type="molecule type" value="Genomic_DNA"/>
</dbReference>
<feature type="domain" description="Helix-hairpin-helix DNA-binding motif class 1" evidence="4">
    <location>
        <begin position="157"/>
        <end position="176"/>
    </location>
</feature>
<feature type="domain" description="DNA-directed DNA polymerase X" evidence="6">
    <location>
        <begin position="33"/>
        <end position="342"/>
    </location>
</feature>
<dbReference type="Pfam" id="PF14520">
    <property type="entry name" value="HHH_5"/>
    <property type="match status" value="1"/>
</dbReference>
<evidence type="ECO:0000313" key="7">
    <source>
        <dbReference type="EMBL" id="SNC75134.1"/>
    </source>
</evidence>
<evidence type="ECO:0000256" key="3">
    <source>
        <dbReference type="ARBA" id="ARBA00022705"/>
    </source>
</evidence>
<dbReference type="GO" id="GO:0003677">
    <property type="term" value="F:DNA binding"/>
    <property type="evidence" value="ECO:0007669"/>
    <property type="project" value="InterPro"/>
</dbReference>
<reference evidence="8" key="1">
    <citation type="submission" date="2017-06" db="EMBL/GenBank/DDBJ databases">
        <authorList>
            <person name="Varghese N."/>
            <person name="Submissions S."/>
        </authorList>
    </citation>
    <scope>NUCLEOTIDE SEQUENCE [LARGE SCALE GENOMIC DNA]</scope>
    <source>
        <strain evidence="8">DSM 11116</strain>
    </source>
</reference>
<dbReference type="InterPro" id="IPR037160">
    <property type="entry name" value="DNA_Pol_thumb_sf"/>
</dbReference>
<dbReference type="Pfam" id="PF14716">
    <property type="entry name" value="HHH_8"/>
    <property type="match status" value="1"/>
</dbReference>
<dbReference type="GO" id="GO:0003887">
    <property type="term" value="F:DNA-directed DNA polymerase activity"/>
    <property type="evidence" value="ECO:0007669"/>
    <property type="project" value="InterPro"/>
</dbReference>
<dbReference type="FunFam" id="3.20.20.140:FF:000047">
    <property type="entry name" value="PHP domain-containing protein"/>
    <property type="match status" value="1"/>
</dbReference>
<dbReference type="InterPro" id="IPR010996">
    <property type="entry name" value="HHH_MUS81"/>
</dbReference>
<keyword evidence="3" id="KW-0235">DNA replication</keyword>
<name>A0A212UAQ5_9BACT</name>
<dbReference type="CDD" id="cd07436">
    <property type="entry name" value="PHP_PolX"/>
    <property type="match status" value="1"/>
</dbReference>
<evidence type="ECO:0000259" key="5">
    <source>
        <dbReference type="SMART" id="SM00481"/>
    </source>
</evidence>
<dbReference type="InterPro" id="IPR022311">
    <property type="entry name" value="PolX-like"/>
</dbReference>
<keyword evidence="2" id="KW-0237">DNA synthesis</keyword>
<dbReference type="Gene3D" id="3.30.460.10">
    <property type="entry name" value="Beta Polymerase, domain 2"/>
    <property type="match status" value="1"/>
</dbReference>
<evidence type="ECO:0000259" key="4">
    <source>
        <dbReference type="SMART" id="SM00278"/>
    </source>
</evidence>
<dbReference type="Gene3D" id="3.20.20.140">
    <property type="entry name" value="Metal-dependent hydrolases"/>
    <property type="match status" value="1"/>
</dbReference>
<dbReference type="Gene3D" id="1.10.150.110">
    <property type="entry name" value="DNA polymerase beta, N-terminal domain-like"/>
    <property type="match status" value="1"/>
</dbReference>
<feature type="domain" description="Helix-hairpin-helix DNA-binding motif class 1" evidence="4">
    <location>
        <begin position="122"/>
        <end position="141"/>
    </location>
</feature>
<gene>
    <name evidence="7" type="ORF">SAMN06265337_2721</name>
</gene>
<dbReference type="InterPro" id="IPR047967">
    <property type="entry name" value="PolX_PHP"/>
</dbReference>
<dbReference type="SUPFAM" id="SSF89550">
    <property type="entry name" value="PHP domain-like"/>
    <property type="match status" value="1"/>
</dbReference>
<dbReference type="GO" id="GO:0005829">
    <property type="term" value="C:cytosol"/>
    <property type="evidence" value="ECO:0007669"/>
    <property type="project" value="TreeGrafter"/>
</dbReference>
<evidence type="ECO:0000313" key="8">
    <source>
        <dbReference type="Proteomes" id="UP000198131"/>
    </source>
</evidence>
<sequence length="615" mass="68625">MAGNRRNNRPPIYNFAPYLCLALILPPSTLLPVDNRALVRAFRLAAQLLELHDENQFKIRAYEGTASALEALSFPVSDVERTGLPDRTGLSKTAAARVAEMLDTGTFEELTRLLSITPPGVVELLQVKGIGPKKIRALWKELGVEGPEQLREAAENDEVSKLKGFGKKTQDAILAALEFSSQSQGKLLYPQAEQLAEDLAKRLQEALKTEQVAVGGEVRRRLETVETITLVAATQHPDAAHELLGHLDGLTPDPRRSGPFAWRGTAAPSGLKVEVILVKPADFTNQLFLHSAAEAHLSEALAEVPAGRPATLRQLLKKERFEQEASIYEKAGLQYVEPEMREGLGELKLAQEHKLPRLLEDADLRGSLHNHSTYSDGSHTLREMATFLRDNGYEYLGICDHSQAAHYANGLQPERVRQQQREIDELNKELAPFRIFKGIESDILSDGSLDYTPTVLETFDFVVASVHSNLRMDERKATTRVLRAIENPYTTMLGHPTGRLLLRREGYPLDHKAVIDACAKHNVIIEINANPWRLDLDWRWVHYALEQGVMLSINPDAHHTNGYADMRYGVFMGRKGGLTKEMTFNTKSAAEAAEYFAQRKATIKPPLEFKDSLFG</sequence>
<accession>A0A212UAQ5</accession>
<proteinExistence type="predicted"/>
<dbReference type="AlphaFoldDB" id="A0A212UAQ5"/>
<dbReference type="SUPFAM" id="SSF47802">
    <property type="entry name" value="DNA polymerase beta, N-terminal domain-like"/>
    <property type="match status" value="1"/>
</dbReference>
<dbReference type="GO" id="GO:0006281">
    <property type="term" value="P:DNA repair"/>
    <property type="evidence" value="ECO:0007669"/>
    <property type="project" value="InterPro"/>
</dbReference>
<dbReference type="GO" id="GO:0042578">
    <property type="term" value="F:phosphoric ester hydrolase activity"/>
    <property type="evidence" value="ECO:0007669"/>
    <property type="project" value="TreeGrafter"/>
</dbReference>
<dbReference type="GO" id="GO:0008270">
    <property type="term" value="F:zinc ion binding"/>
    <property type="evidence" value="ECO:0007669"/>
    <property type="project" value="TreeGrafter"/>
</dbReference>
<comment type="cofactor">
    <cofactor evidence="1">
        <name>Mg(2+)</name>
        <dbReference type="ChEBI" id="CHEBI:18420"/>
    </cofactor>
</comment>
<dbReference type="PANTHER" id="PTHR36928">
    <property type="entry name" value="PHOSPHATASE YCDX-RELATED"/>
    <property type="match status" value="1"/>
</dbReference>
<dbReference type="InterPro" id="IPR027421">
    <property type="entry name" value="DNA_pol_lamdba_lyase_dom_sf"/>
</dbReference>
<dbReference type="SUPFAM" id="SSF81301">
    <property type="entry name" value="Nucleotidyltransferase"/>
    <property type="match status" value="1"/>
</dbReference>
<dbReference type="PANTHER" id="PTHR36928:SF1">
    <property type="entry name" value="PHOSPHATASE YCDX-RELATED"/>
    <property type="match status" value="1"/>
</dbReference>
<dbReference type="InterPro" id="IPR050243">
    <property type="entry name" value="PHP_phosphatase"/>
</dbReference>
<evidence type="ECO:0000259" key="6">
    <source>
        <dbReference type="SMART" id="SM00483"/>
    </source>
</evidence>
<evidence type="ECO:0000256" key="2">
    <source>
        <dbReference type="ARBA" id="ARBA00022634"/>
    </source>
</evidence>
<evidence type="ECO:0000256" key="1">
    <source>
        <dbReference type="ARBA" id="ARBA00001946"/>
    </source>
</evidence>
<dbReference type="InterPro" id="IPR016195">
    <property type="entry name" value="Pol/histidinol_Pase-like"/>
</dbReference>
<dbReference type="SMART" id="SM00278">
    <property type="entry name" value="HhH1"/>
    <property type="match status" value="2"/>
</dbReference>
<dbReference type="SUPFAM" id="SSF158702">
    <property type="entry name" value="Sec63 N-terminal domain-like"/>
    <property type="match status" value="1"/>
</dbReference>
<dbReference type="Gene3D" id="1.10.150.20">
    <property type="entry name" value="5' to 3' exonuclease, C-terminal subdomain"/>
    <property type="match status" value="1"/>
</dbReference>
<dbReference type="InterPro" id="IPR003583">
    <property type="entry name" value="Hlx-hairpin-Hlx_DNA-bd_motif"/>
</dbReference>
<keyword evidence="8" id="KW-1185">Reference proteome</keyword>
<dbReference type="InterPro" id="IPR002054">
    <property type="entry name" value="DNA-dir_DNA_pol_X"/>
</dbReference>
<organism evidence="7 8">
    <name type="scientific">Hymenobacter gelipurpurascens</name>
    <dbReference type="NCBI Taxonomy" id="89968"/>
    <lineage>
        <taxon>Bacteria</taxon>
        <taxon>Pseudomonadati</taxon>
        <taxon>Bacteroidota</taxon>
        <taxon>Cytophagia</taxon>
        <taxon>Cytophagales</taxon>
        <taxon>Hymenobacteraceae</taxon>
        <taxon>Hymenobacter</taxon>
    </lineage>
</organism>
<dbReference type="InterPro" id="IPR043519">
    <property type="entry name" value="NT_sf"/>
</dbReference>